<dbReference type="Gene3D" id="1.10.3620.10">
    <property type="entry name" value="YdcF like domain"/>
    <property type="match status" value="1"/>
</dbReference>
<protein>
    <submittedName>
        <fullName evidence="2">YdcF family protein</fullName>
    </submittedName>
</protein>
<reference evidence="2 3" key="1">
    <citation type="submission" date="2020-08" db="EMBL/GenBank/DDBJ databases">
        <title>Genome public.</title>
        <authorList>
            <person name="Liu C."/>
            <person name="Sun Q."/>
        </authorList>
    </citation>
    <scope>NUCLEOTIDE SEQUENCE [LARGE SCALE GENOMIC DNA]</scope>
    <source>
        <strain evidence="2 3">NSJ-6</strain>
    </source>
</reference>
<dbReference type="CDD" id="cd06259">
    <property type="entry name" value="YdcF-like"/>
    <property type="match status" value="1"/>
</dbReference>
<dbReference type="InterPro" id="IPR014729">
    <property type="entry name" value="Rossmann-like_a/b/a_fold"/>
</dbReference>
<evidence type="ECO:0000313" key="2">
    <source>
        <dbReference type="EMBL" id="MBC5629572.1"/>
    </source>
</evidence>
<sequence>MYVNLRKDNINSFNINTNLNDIGKFLAVRDLEFLSKEALLNKYDIDKVDVLILLGNAIPYTIEVAHNAYKNKLCSKILISGGIGHSTNLLRNAIKANVKYKNIETKNRSEADIFKDILVNYYDVSEDDIILESQSTNCGDNALKSVNLLDNLNIKYNSIMLIQDPTMQLRSYASFYKYLKDRNTIIINYSPFIPELDGNMNFINKNVDGIWDITRYLDLISGEIPRLRDDNKGYGPNGKNFIAHIDIPSDILEKYNELINIITNRR</sequence>
<dbReference type="EMBL" id="JACOOO010000025">
    <property type="protein sequence ID" value="MBC5629572.1"/>
    <property type="molecule type" value="Genomic_DNA"/>
</dbReference>
<dbReference type="Proteomes" id="UP000596929">
    <property type="component" value="Unassembled WGS sequence"/>
</dbReference>
<dbReference type="Gene3D" id="3.40.50.620">
    <property type="entry name" value="HUPs"/>
    <property type="match status" value="1"/>
</dbReference>
<evidence type="ECO:0000313" key="3">
    <source>
        <dbReference type="Proteomes" id="UP000596929"/>
    </source>
</evidence>
<name>A0ABR7DDY5_9CLOT</name>
<dbReference type="PANTHER" id="PTHR30336:SF20">
    <property type="entry name" value="DUF218 DOMAIN-CONTAINING PROTEIN"/>
    <property type="match status" value="1"/>
</dbReference>
<keyword evidence="3" id="KW-1185">Reference proteome</keyword>
<dbReference type="InterPro" id="IPR003848">
    <property type="entry name" value="DUF218"/>
</dbReference>
<comment type="caution">
    <text evidence="2">The sequence shown here is derived from an EMBL/GenBank/DDBJ whole genome shotgun (WGS) entry which is preliminary data.</text>
</comment>
<dbReference type="InterPro" id="IPR051599">
    <property type="entry name" value="Cell_Envelope_Assoc"/>
</dbReference>
<gene>
    <name evidence="2" type="ORF">H8S20_11795</name>
</gene>
<evidence type="ECO:0000259" key="1">
    <source>
        <dbReference type="Pfam" id="PF02698"/>
    </source>
</evidence>
<organism evidence="2 3">
    <name type="scientific">Clostridium hominis</name>
    <dbReference type="NCBI Taxonomy" id="2763036"/>
    <lineage>
        <taxon>Bacteria</taxon>
        <taxon>Bacillati</taxon>
        <taxon>Bacillota</taxon>
        <taxon>Clostridia</taxon>
        <taxon>Eubacteriales</taxon>
        <taxon>Clostridiaceae</taxon>
        <taxon>Clostridium</taxon>
    </lineage>
</organism>
<feature type="domain" description="DUF218" evidence="1">
    <location>
        <begin position="49"/>
        <end position="178"/>
    </location>
</feature>
<accession>A0ABR7DDY5</accession>
<dbReference type="RefSeq" id="WP_186860243.1">
    <property type="nucleotide sequence ID" value="NZ_JACOOO010000025.1"/>
</dbReference>
<proteinExistence type="predicted"/>
<dbReference type="Pfam" id="PF02698">
    <property type="entry name" value="DUF218"/>
    <property type="match status" value="1"/>
</dbReference>
<dbReference type="PANTHER" id="PTHR30336">
    <property type="entry name" value="INNER MEMBRANE PROTEIN, PROBABLE PERMEASE"/>
    <property type="match status" value="1"/>
</dbReference>